<name>A0A2T4UNB5_9ACTN</name>
<feature type="compositionally biased region" description="Basic residues" evidence="8">
    <location>
        <begin position="230"/>
        <end position="239"/>
    </location>
</feature>
<feature type="compositionally biased region" description="Low complexity" evidence="8">
    <location>
        <begin position="220"/>
        <end position="229"/>
    </location>
</feature>
<reference evidence="10 11" key="1">
    <citation type="submission" date="2018-03" db="EMBL/GenBank/DDBJ databases">
        <title>Aquarubrobacter algicola gen. nov., sp. nov., a novel actinobacterium isolated from shallow eutrophic lake during the end of cyanobacterial harmful algal blooms.</title>
        <authorList>
            <person name="Chun S.J."/>
        </authorList>
    </citation>
    <scope>NUCLEOTIDE SEQUENCE [LARGE SCALE GENOMIC DNA]</scope>
    <source>
        <strain evidence="10 11">Seoho-28</strain>
    </source>
</reference>
<gene>
    <name evidence="10" type="ORF">C7Y72_06070</name>
</gene>
<feature type="transmembrane region" description="Helical" evidence="9">
    <location>
        <begin position="562"/>
        <end position="582"/>
    </location>
</feature>
<evidence type="ECO:0000256" key="6">
    <source>
        <dbReference type="ARBA" id="ARBA00023136"/>
    </source>
</evidence>
<dbReference type="Pfam" id="PF09594">
    <property type="entry name" value="GT87"/>
    <property type="match status" value="1"/>
</dbReference>
<comment type="caution">
    <text evidence="10">The sequence shown here is derived from an EMBL/GenBank/DDBJ whole genome shotgun (WGS) entry which is preliminary data.</text>
</comment>
<feature type="compositionally biased region" description="Basic and acidic residues" evidence="8">
    <location>
        <begin position="130"/>
        <end position="143"/>
    </location>
</feature>
<feature type="transmembrane region" description="Helical" evidence="9">
    <location>
        <begin position="457"/>
        <end position="478"/>
    </location>
</feature>
<keyword evidence="3" id="KW-0808">Transferase</keyword>
<feature type="transmembrane region" description="Helical" evidence="9">
    <location>
        <begin position="279"/>
        <end position="299"/>
    </location>
</feature>
<feature type="region of interest" description="Disordered" evidence="8">
    <location>
        <begin position="176"/>
        <end position="208"/>
    </location>
</feature>
<feature type="compositionally biased region" description="Basic residues" evidence="8">
    <location>
        <begin position="187"/>
        <end position="201"/>
    </location>
</feature>
<feature type="transmembrane region" description="Helical" evidence="9">
    <location>
        <begin position="351"/>
        <end position="374"/>
    </location>
</feature>
<feature type="compositionally biased region" description="Low complexity" evidence="8">
    <location>
        <begin position="656"/>
        <end position="674"/>
    </location>
</feature>
<feature type="region of interest" description="Disordered" evidence="8">
    <location>
        <begin position="1"/>
        <end position="150"/>
    </location>
</feature>
<feature type="transmembrane region" description="Helical" evidence="9">
    <location>
        <begin position="630"/>
        <end position="651"/>
    </location>
</feature>
<evidence type="ECO:0000256" key="3">
    <source>
        <dbReference type="ARBA" id="ARBA00022679"/>
    </source>
</evidence>
<dbReference type="GO" id="GO:0005886">
    <property type="term" value="C:plasma membrane"/>
    <property type="evidence" value="ECO:0007669"/>
    <property type="project" value="UniProtKB-SubCell"/>
</dbReference>
<dbReference type="Proteomes" id="UP000240739">
    <property type="component" value="Unassembled WGS sequence"/>
</dbReference>
<evidence type="ECO:0000256" key="4">
    <source>
        <dbReference type="ARBA" id="ARBA00022692"/>
    </source>
</evidence>
<feature type="compositionally biased region" description="Low complexity" evidence="8">
    <location>
        <begin position="177"/>
        <end position="186"/>
    </location>
</feature>
<evidence type="ECO:0000256" key="1">
    <source>
        <dbReference type="ARBA" id="ARBA00004651"/>
    </source>
</evidence>
<organism evidence="10 11">
    <name type="scientific">Paraconexibacter algicola</name>
    <dbReference type="NCBI Taxonomy" id="2133960"/>
    <lineage>
        <taxon>Bacteria</taxon>
        <taxon>Bacillati</taxon>
        <taxon>Actinomycetota</taxon>
        <taxon>Thermoleophilia</taxon>
        <taxon>Solirubrobacterales</taxon>
        <taxon>Paraconexibacteraceae</taxon>
        <taxon>Paraconexibacter</taxon>
    </lineage>
</organism>
<keyword evidence="4 9" id="KW-0812">Transmembrane</keyword>
<keyword evidence="6 9" id="KW-0472">Membrane</keyword>
<feature type="region of interest" description="Disordered" evidence="8">
    <location>
        <begin position="220"/>
        <end position="271"/>
    </location>
</feature>
<evidence type="ECO:0000256" key="7">
    <source>
        <dbReference type="ARBA" id="ARBA00024033"/>
    </source>
</evidence>
<evidence type="ECO:0000256" key="9">
    <source>
        <dbReference type="SAM" id="Phobius"/>
    </source>
</evidence>
<dbReference type="GO" id="GO:0016758">
    <property type="term" value="F:hexosyltransferase activity"/>
    <property type="evidence" value="ECO:0007669"/>
    <property type="project" value="InterPro"/>
</dbReference>
<dbReference type="AlphaFoldDB" id="A0A2T4UNB5"/>
<feature type="transmembrane region" description="Helical" evidence="9">
    <location>
        <begin position="529"/>
        <end position="550"/>
    </location>
</feature>
<accession>A0A2T4UNB5</accession>
<feature type="transmembrane region" description="Helical" evidence="9">
    <location>
        <begin position="602"/>
        <end position="623"/>
    </location>
</feature>
<evidence type="ECO:0000313" key="10">
    <source>
        <dbReference type="EMBL" id="PTL60727.1"/>
    </source>
</evidence>
<evidence type="ECO:0000256" key="5">
    <source>
        <dbReference type="ARBA" id="ARBA00022989"/>
    </source>
</evidence>
<dbReference type="EMBL" id="PYYB01000001">
    <property type="protein sequence ID" value="PTL60727.1"/>
    <property type="molecule type" value="Genomic_DNA"/>
</dbReference>
<dbReference type="InterPro" id="IPR018584">
    <property type="entry name" value="GT87"/>
</dbReference>
<feature type="compositionally biased region" description="Basic residues" evidence="8">
    <location>
        <begin position="249"/>
        <end position="265"/>
    </location>
</feature>
<feature type="compositionally biased region" description="Low complexity" evidence="8">
    <location>
        <begin position="99"/>
        <end position="128"/>
    </location>
</feature>
<feature type="compositionally biased region" description="Gly residues" evidence="8">
    <location>
        <begin position="74"/>
        <end position="88"/>
    </location>
</feature>
<keyword evidence="5 9" id="KW-1133">Transmembrane helix</keyword>
<evidence type="ECO:0008006" key="12">
    <source>
        <dbReference type="Google" id="ProtNLM"/>
    </source>
</evidence>
<evidence type="ECO:0000256" key="8">
    <source>
        <dbReference type="SAM" id="MobiDB-lite"/>
    </source>
</evidence>
<proteinExistence type="inferred from homology"/>
<feature type="region of interest" description="Disordered" evidence="8">
    <location>
        <begin position="656"/>
        <end position="680"/>
    </location>
</feature>
<comment type="subcellular location">
    <subcellularLocation>
        <location evidence="1">Cell membrane</location>
        <topology evidence="1">Multi-pass membrane protein</topology>
    </subcellularLocation>
</comment>
<sequence>MERPLGRPSRRARGVDRVRPRGARAPVPPGPARPRTGPGDRARLRVGRLPVHPLRDELGVQRLARHRAAAGRPARGGAGAARRGGGPGRPVEVRDARARPPVRAARAAPAAGRAIRPGVRGVRAAGDGPDPARRGVAAHDGRPHARLPGRSRVPVLDLGDVRAGRAAARVAARRGRAGAAAAAGAPPRRHGRTGRVRRRDRARAAAGGDALVLPLPRVGRAAGAAGRARPGARARRRPRARDGRDGRPAARRGPGRRRPAPRHGGRPVGRAGVSHAGRLLPALALAVTFALVTTVGPLADDSISDLFVYRTYADAVLHGARPYADLGFEYPPLALGPLVLPGIGGASADAFAWRFGALMLLAALVVQALVGALGGRRAAWLLVALPLLTGALLRTRFDLVPVALLLGGLVLVARDRPTAGLAVLGLGTATKLFPVVAAALVLVHLDAVGRRRDAVRGAVAFALVLAAACLPFAGPGFLDQFRFHLERPVQIESTPASVLWALGDSAVTGDPVRPDRFKSNGLDGGPADLVAALSAIALAATLLAVAILTHRARDRPGTVDRAVLAGLLAFVALGKVLSPQYLVWLLPLAALAWTRGDRGPAVLVTLAAVATLAYFPGDYFALVDGDGGTFALVAARNALLLAATVLAVRALSRPAAASTAAAPARSRPRAAAATPAPPPR</sequence>
<keyword evidence="11" id="KW-1185">Reference proteome</keyword>
<comment type="similarity">
    <text evidence="7">Belongs to the glycosyltransferase 87 family.</text>
</comment>
<keyword evidence="2" id="KW-1003">Cell membrane</keyword>
<evidence type="ECO:0000256" key="2">
    <source>
        <dbReference type="ARBA" id="ARBA00022475"/>
    </source>
</evidence>
<protein>
    <recommendedName>
        <fullName evidence="12">DUF2029 domain-containing protein</fullName>
    </recommendedName>
</protein>
<evidence type="ECO:0000313" key="11">
    <source>
        <dbReference type="Proteomes" id="UP000240739"/>
    </source>
</evidence>
<feature type="transmembrane region" description="Helical" evidence="9">
    <location>
        <begin position="419"/>
        <end position="445"/>
    </location>
</feature>